<sequence>MGSRAHTVRGGEPDYFCRYLSTYRTSSGAFPPSEVTFYVPRASLSIRPPRSPPSSAAQSSLHRPLTVPPAGGGPTGGWRCACTSGSARPGPARSNQATRRSLTGPSPGLAPGWDPGSAILGDVTCLNRIVLMKDS</sequence>
<dbReference type="EMBL" id="JAHUTJ010062013">
    <property type="protein sequence ID" value="MED6288857.1"/>
    <property type="molecule type" value="Genomic_DNA"/>
</dbReference>
<reference evidence="2 3" key="1">
    <citation type="submission" date="2021-06" db="EMBL/GenBank/DDBJ databases">
        <authorList>
            <person name="Palmer J.M."/>
        </authorList>
    </citation>
    <scope>NUCLEOTIDE SEQUENCE [LARGE SCALE GENOMIC DNA]</scope>
    <source>
        <strain evidence="2 3">CL_MEX2019</strain>
        <tissue evidence="2">Muscle</tissue>
    </source>
</reference>
<name>A0ABU7ENQ0_9TELE</name>
<accession>A0ABU7ENQ0</accession>
<feature type="compositionally biased region" description="Low complexity" evidence="1">
    <location>
        <begin position="44"/>
        <end position="60"/>
    </location>
</feature>
<proteinExistence type="predicted"/>
<dbReference type="Proteomes" id="UP001352852">
    <property type="component" value="Unassembled WGS sequence"/>
</dbReference>
<comment type="caution">
    <text evidence="2">The sequence shown here is derived from an EMBL/GenBank/DDBJ whole genome shotgun (WGS) entry which is preliminary data.</text>
</comment>
<evidence type="ECO:0000313" key="2">
    <source>
        <dbReference type="EMBL" id="MED6288857.1"/>
    </source>
</evidence>
<keyword evidence="3" id="KW-1185">Reference proteome</keyword>
<feature type="compositionally biased region" description="Polar residues" evidence="1">
    <location>
        <begin position="93"/>
        <end position="104"/>
    </location>
</feature>
<organism evidence="2 3">
    <name type="scientific">Characodon lateralis</name>
    <dbReference type="NCBI Taxonomy" id="208331"/>
    <lineage>
        <taxon>Eukaryota</taxon>
        <taxon>Metazoa</taxon>
        <taxon>Chordata</taxon>
        <taxon>Craniata</taxon>
        <taxon>Vertebrata</taxon>
        <taxon>Euteleostomi</taxon>
        <taxon>Actinopterygii</taxon>
        <taxon>Neopterygii</taxon>
        <taxon>Teleostei</taxon>
        <taxon>Neoteleostei</taxon>
        <taxon>Acanthomorphata</taxon>
        <taxon>Ovalentaria</taxon>
        <taxon>Atherinomorphae</taxon>
        <taxon>Cyprinodontiformes</taxon>
        <taxon>Goodeidae</taxon>
        <taxon>Characodon</taxon>
    </lineage>
</organism>
<evidence type="ECO:0000256" key="1">
    <source>
        <dbReference type="SAM" id="MobiDB-lite"/>
    </source>
</evidence>
<protein>
    <submittedName>
        <fullName evidence="2">Uncharacterized protein</fullName>
    </submittedName>
</protein>
<feature type="region of interest" description="Disordered" evidence="1">
    <location>
        <begin position="44"/>
        <end position="115"/>
    </location>
</feature>
<evidence type="ECO:0000313" key="3">
    <source>
        <dbReference type="Proteomes" id="UP001352852"/>
    </source>
</evidence>
<gene>
    <name evidence="2" type="ORF">CHARACLAT_030558</name>
</gene>